<evidence type="ECO:0000313" key="3">
    <source>
        <dbReference type="Proteomes" id="UP000598971"/>
    </source>
</evidence>
<evidence type="ECO:0000256" key="1">
    <source>
        <dbReference type="SAM" id="SignalP"/>
    </source>
</evidence>
<evidence type="ECO:0000313" key="2">
    <source>
        <dbReference type="EMBL" id="NNV55814.1"/>
    </source>
</evidence>
<dbReference type="Proteomes" id="UP000598971">
    <property type="component" value="Unassembled WGS sequence"/>
</dbReference>
<feature type="chain" id="PRO_5035285250" evidence="1">
    <location>
        <begin position="22"/>
        <end position="210"/>
    </location>
</feature>
<protein>
    <submittedName>
        <fullName evidence="2">Uncharacterized protein</fullName>
    </submittedName>
</protein>
<accession>A0A8J8FG85</accession>
<dbReference type="RefSeq" id="WP_171607743.1">
    <property type="nucleotide sequence ID" value="NZ_WHPF01000006.1"/>
</dbReference>
<keyword evidence="1" id="KW-0732">Signal</keyword>
<feature type="signal peptide" evidence="1">
    <location>
        <begin position="1"/>
        <end position="21"/>
    </location>
</feature>
<proteinExistence type="predicted"/>
<gene>
    <name evidence="2" type="ORF">GD597_10115</name>
</gene>
<keyword evidence="3" id="KW-1185">Reference proteome</keyword>
<name>A0A8J8FG85_9BACT</name>
<dbReference type="EMBL" id="WHPF01000006">
    <property type="protein sequence ID" value="NNV55814.1"/>
    <property type="molecule type" value="Genomic_DNA"/>
</dbReference>
<sequence length="210" mass="23410">MLYKIVILLVCIGTGNSLLHAQQITGVYSLTGIPEMAAAFEFNGDGSFRFMYSYGAVDRTSAGTFTQQNNTIILKANKVAGKDFIVNKQSVQGKQFSIQVVHPNAYLNEHISCIAFSGETRNVYYTNKQGLAVFDTVGITKVYLQHPLYPDVLTLIKDADNKNNHFEMSLSPLLEQVSFKGIDLTINGNTITCLPNYFMPFENIKFVKEN</sequence>
<dbReference type="AlphaFoldDB" id="A0A8J8FG85"/>
<comment type="caution">
    <text evidence="2">The sequence shown here is derived from an EMBL/GenBank/DDBJ whole genome shotgun (WGS) entry which is preliminary data.</text>
</comment>
<reference evidence="2" key="1">
    <citation type="submission" date="2019-10" db="EMBL/GenBank/DDBJ databases">
        <title>Draft genome sequence of Panacibacter sp. KCS-6.</title>
        <authorList>
            <person name="Yim K.J."/>
        </authorList>
    </citation>
    <scope>NUCLEOTIDE SEQUENCE</scope>
    <source>
        <strain evidence="2">KCS-6</strain>
    </source>
</reference>
<organism evidence="2 3">
    <name type="scientific">Limnovirga soli</name>
    <dbReference type="NCBI Taxonomy" id="2656915"/>
    <lineage>
        <taxon>Bacteria</taxon>
        <taxon>Pseudomonadati</taxon>
        <taxon>Bacteroidota</taxon>
        <taxon>Chitinophagia</taxon>
        <taxon>Chitinophagales</taxon>
        <taxon>Chitinophagaceae</taxon>
        <taxon>Limnovirga</taxon>
    </lineage>
</organism>